<feature type="compositionally biased region" description="Low complexity" evidence="1">
    <location>
        <begin position="105"/>
        <end position="119"/>
    </location>
</feature>
<organism evidence="2 3">
    <name type="scientific">Parathielavia hyrcaniae</name>
    <dbReference type="NCBI Taxonomy" id="113614"/>
    <lineage>
        <taxon>Eukaryota</taxon>
        <taxon>Fungi</taxon>
        <taxon>Dikarya</taxon>
        <taxon>Ascomycota</taxon>
        <taxon>Pezizomycotina</taxon>
        <taxon>Sordariomycetes</taxon>
        <taxon>Sordariomycetidae</taxon>
        <taxon>Sordariales</taxon>
        <taxon>Chaetomiaceae</taxon>
        <taxon>Parathielavia</taxon>
    </lineage>
</organism>
<dbReference type="Proteomes" id="UP001305647">
    <property type="component" value="Unassembled WGS sequence"/>
</dbReference>
<gene>
    <name evidence="2" type="ORF">N658DRAFT_509816</name>
</gene>
<sequence>MNPTLGFLRASWRGVNRVARAARDTAQRQLLALTADAVPTTGANNDAWEVVQDEDARTDSDSAPEEKARFADPCLPDNGGLFDHEPVAGGYVLPDQDFDSDFRSDVQSSDPDSVSQQSDEGSETISDDERYFDARGEVGSCSGGDGEGFVDPPSALDNTKRVFNAPSVLDEKPPDDRPSASRGGSLPHLHPAAPDHRENAPDTIAARRTLTTYLDESDDPGLRAPVDTSTAKTAVHNKVTDNNNNNDDGKTRAAISNRQGPEMPGGWHGNREEHTEPGRDEGRDRRLGREESQLDETRTWPRPGTALKVDYDVVSPMIKEKLARLRLTRKYRGGDSSKS</sequence>
<dbReference type="EMBL" id="MU863662">
    <property type="protein sequence ID" value="KAK4098155.1"/>
    <property type="molecule type" value="Genomic_DNA"/>
</dbReference>
<comment type="caution">
    <text evidence="2">The sequence shown here is derived from an EMBL/GenBank/DDBJ whole genome shotgun (WGS) entry which is preliminary data.</text>
</comment>
<feature type="compositionally biased region" description="Basic and acidic residues" evidence="1">
    <location>
        <begin position="54"/>
        <end position="70"/>
    </location>
</feature>
<dbReference type="AlphaFoldDB" id="A0AAN6SY63"/>
<protein>
    <submittedName>
        <fullName evidence="2">Uncharacterized protein</fullName>
    </submittedName>
</protein>
<evidence type="ECO:0000256" key="1">
    <source>
        <dbReference type="SAM" id="MobiDB-lite"/>
    </source>
</evidence>
<keyword evidence="3" id="KW-1185">Reference proteome</keyword>
<feature type="region of interest" description="Disordered" evidence="1">
    <location>
        <begin position="51"/>
        <end position="305"/>
    </location>
</feature>
<feature type="compositionally biased region" description="Basic and acidic residues" evidence="1">
    <location>
        <begin position="269"/>
        <end position="299"/>
    </location>
</feature>
<proteinExistence type="predicted"/>
<reference evidence="2" key="1">
    <citation type="journal article" date="2023" name="Mol. Phylogenet. Evol.">
        <title>Genome-scale phylogeny and comparative genomics of the fungal order Sordariales.</title>
        <authorList>
            <person name="Hensen N."/>
            <person name="Bonometti L."/>
            <person name="Westerberg I."/>
            <person name="Brannstrom I.O."/>
            <person name="Guillou S."/>
            <person name="Cros-Aarteil S."/>
            <person name="Calhoun S."/>
            <person name="Haridas S."/>
            <person name="Kuo A."/>
            <person name="Mondo S."/>
            <person name="Pangilinan J."/>
            <person name="Riley R."/>
            <person name="LaButti K."/>
            <person name="Andreopoulos B."/>
            <person name="Lipzen A."/>
            <person name="Chen C."/>
            <person name="Yan M."/>
            <person name="Daum C."/>
            <person name="Ng V."/>
            <person name="Clum A."/>
            <person name="Steindorff A."/>
            <person name="Ohm R.A."/>
            <person name="Martin F."/>
            <person name="Silar P."/>
            <person name="Natvig D.O."/>
            <person name="Lalanne C."/>
            <person name="Gautier V."/>
            <person name="Ament-Velasquez S.L."/>
            <person name="Kruys A."/>
            <person name="Hutchinson M.I."/>
            <person name="Powell A.J."/>
            <person name="Barry K."/>
            <person name="Miller A.N."/>
            <person name="Grigoriev I.V."/>
            <person name="Debuchy R."/>
            <person name="Gladieux P."/>
            <person name="Hiltunen Thoren M."/>
            <person name="Johannesson H."/>
        </authorList>
    </citation>
    <scope>NUCLEOTIDE SEQUENCE</scope>
    <source>
        <strain evidence="2">CBS 757.83</strain>
    </source>
</reference>
<feature type="compositionally biased region" description="Basic and acidic residues" evidence="1">
    <location>
        <begin position="169"/>
        <end position="179"/>
    </location>
</feature>
<accession>A0AAN6SY63</accession>
<evidence type="ECO:0000313" key="3">
    <source>
        <dbReference type="Proteomes" id="UP001305647"/>
    </source>
</evidence>
<reference evidence="2" key="2">
    <citation type="submission" date="2023-05" db="EMBL/GenBank/DDBJ databases">
        <authorList>
            <consortium name="Lawrence Berkeley National Laboratory"/>
            <person name="Steindorff A."/>
            <person name="Hensen N."/>
            <person name="Bonometti L."/>
            <person name="Westerberg I."/>
            <person name="Brannstrom I.O."/>
            <person name="Guillou S."/>
            <person name="Cros-Aarteil S."/>
            <person name="Calhoun S."/>
            <person name="Haridas S."/>
            <person name="Kuo A."/>
            <person name="Mondo S."/>
            <person name="Pangilinan J."/>
            <person name="Riley R."/>
            <person name="Labutti K."/>
            <person name="Andreopoulos B."/>
            <person name="Lipzen A."/>
            <person name="Chen C."/>
            <person name="Yanf M."/>
            <person name="Daum C."/>
            <person name="Ng V."/>
            <person name="Clum A."/>
            <person name="Ohm R."/>
            <person name="Martin F."/>
            <person name="Silar P."/>
            <person name="Natvig D."/>
            <person name="Lalanne C."/>
            <person name="Gautier V."/>
            <person name="Ament-Velasquez S.L."/>
            <person name="Kruys A."/>
            <person name="Hutchinson M.I."/>
            <person name="Powell A.J."/>
            <person name="Barry K."/>
            <person name="Miller A.N."/>
            <person name="Grigoriev I.V."/>
            <person name="Debuchy R."/>
            <person name="Gladieux P."/>
            <person name="Thoren M.H."/>
            <person name="Johannesson H."/>
        </authorList>
    </citation>
    <scope>NUCLEOTIDE SEQUENCE</scope>
    <source>
        <strain evidence="2">CBS 757.83</strain>
    </source>
</reference>
<name>A0AAN6SY63_9PEZI</name>
<feature type="compositionally biased region" description="Basic and acidic residues" evidence="1">
    <location>
        <begin position="127"/>
        <end position="136"/>
    </location>
</feature>
<evidence type="ECO:0000313" key="2">
    <source>
        <dbReference type="EMBL" id="KAK4098155.1"/>
    </source>
</evidence>